<gene>
    <name evidence="2" type="ORF">ARMSODRAFT_982031</name>
</gene>
<dbReference type="EMBL" id="KZ293482">
    <property type="protein sequence ID" value="PBK60792.1"/>
    <property type="molecule type" value="Genomic_DNA"/>
</dbReference>
<dbReference type="AlphaFoldDB" id="A0A2H3B153"/>
<keyword evidence="3" id="KW-1185">Reference proteome</keyword>
<sequence length="185" mass="20956">MTFASLAAKRNLRGQHRDRKWTLSCEYSELAHAGVKSWLVELPSKLIVLLDITENYVELGEIPRPTSAEPQDEAITGGQPEPVRPPANRDHSRGATDAGKRKGKTAKRDGDPSKVTRAIDPERYTAHSTTERNSLLDWNDSRETFGWVRSVHDRDPEGLYLKVSQLRGKEFIIWPNEHDTENNSN</sequence>
<evidence type="ECO:0000313" key="2">
    <source>
        <dbReference type="EMBL" id="PBK60792.1"/>
    </source>
</evidence>
<organism evidence="2 3">
    <name type="scientific">Armillaria solidipes</name>
    <dbReference type="NCBI Taxonomy" id="1076256"/>
    <lineage>
        <taxon>Eukaryota</taxon>
        <taxon>Fungi</taxon>
        <taxon>Dikarya</taxon>
        <taxon>Basidiomycota</taxon>
        <taxon>Agaricomycotina</taxon>
        <taxon>Agaricomycetes</taxon>
        <taxon>Agaricomycetidae</taxon>
        <taxon>Agaricales</taxon>
        <taxon>Marasmiineae</taxon>
        <taxon>Physalacriaceae</taxon>
        <taxon>Armillaria</taxon>
    </lineage>
</organism>
<accession>A0A2H3B153</accession>
<proteinExistence type="predicted"/>
<feature type="compositionally biased region" description="Basic and acidic residues" evidence="1">
    <location>
        <begin position="87"/>
        <end position="125"/>
    </location>
</feature>
<protein>
    <submittedName>
        <fullName evidence="2">Uncharacterized protein</fullName>
    </submittedName>
</protein>
<feature type="region of interest" description="Disordered" evidence="1">
    <location>
        <begin position="63"/>
        <end position="131"/>
    </location>
</feature>
<reference evidence="3" key="1">
    <citation type="journal article" date="2017" name="Nat. Ecol. Evol.">
        <title>Genome expansion and lineage-specific genetic innovations in the forest pathogenic fungi Armillaria.</title>
        <authorList>
            <person name="Sipos G."/>
            <person name="Prasanna A.N."/>
            <person name="Walter M.C."/>
            <person name="O'Connor E."/>
            <person name="Balint B."/>
            <person name="Krizsan K."/>
            <person name="Kiss B."/>
            <person name="Hess J."/>
            <person name="Varga T."/>
            <person name="Slot J."/>
            <person name="Riley R."/>
            <person name="Boka B."/>
            <person name="Rigling D."/>
            <person name="Barry K."/>
            <person name="Lee J."/>
            <person name="Mihaltcheva S."/>
            <person name="LaButti K."/>
            <person name="Lipzen A."/>
            <person name="Waldron R."/>
            <person name="Moloney N.M."/>
            <person name="Sperisen C."/>
            <person name="Kredics L."/>
            <person name="Vagvoelgyi C."/>
            <person name="Patrignani A."/>
            <person name="Fitzpatrick D."/>
            <person name="Nagy I."/>
            <person name="Doyle S."/>
            <person name="Anderson J.B."/>
            <person name="Grigoriev I.V."/>
            <person name="Gueldener U."/>
            <person name="Muensterkoetter M."/>
            <person name="Nagy L.G."/>
        </authorList>
    </citation>
    <scope>NUCLEOTIDE SEQUENCE [LARGE SCALE GENOMIC DNA]</scope>
    <source>
        <strain evidence="3">28-4</strain>
    </source>
</reference>
<evidence type="ECO:0000313" key="3">
    <source>
        <dbReference type="Proteomes" id="UP000218334"/>
    </source>
</evidence>
<dbReference type="Proteomes" id="UP000218334">
    <property type="component" value="Unassembled WGS sequence"/>
</dbReference>
<name>A0A2H3B153_9AGAR</name>
<evidence type="ECO:0000256" key="1">
    <source>
        <dbReference type="SAM" id="MobiDB-lite"/>
    </source>
</evidence>